<reference evidence="9" key="1">
    <citation type="submission" date="2015-02" db="EMBL/GenBank/DDBJ databases">
        <title>Genome sequencing for Strongylocentrotus purpuratus.</title>
        <authorList>
            <person name="Murali S."/>
            <person name="Liu Y."/>
            <person name="Vee V."/>
            <person name="English A."/>
            <person name="Wang M."/>
            <person name="Skinner E."/>
            <person name="Han Y."/>
            <person name="Muzny D.M."/>
            <person name="Worley K.C."/>
            <person name="Gibbs R.A."/>
        </authorList>
    </citation>
    <scope>NUCLEOTIDE SEQUENCE</scope>
</reference>
<dbReference type="InterPro" id="IPR001806">
    <property type="entry name" value="Small_GTPase"/>
</dbReference>
<dbReference type="RefSeq" id="XP_030840988.1">
    <property type="nucleotide sequence ID" value="XM_030985128.1"/>
</dbReference>
<evidence type="ECO:0000256" key="2">
    <source>
        <dbReference type="ARBA" id="ARBA00022475"/>
    </source>
</evidence>
<dbReference type="PANTHER" id="PTHR46149">
    <property type="entry name" value="MIP08469P"/>
    <property type="match status" value="1"/>
</dbReference>
<dbReference type="InParanoid" id="A0A7M7NU63"/>
<evidence type="ECO:0000256" key="3">
    <source>
        <dbReference type="ARBA" id="ARBA00022481"/>
    </source>
</evidence>
<evidence type="ECO:0000313" key="9">
    <source>
        <dbReference type="Proteomes" id="UP000007110"/>
    </source>
</evidence>
<organism evidence="8 9">
    <name type="scientific">Strongylocentrotus purpuratus</name>
    <name type="common">Purple sea urchin</name>
    <dbReference type="NCBI Taxonomy" id="7668"/>
    <lineage>
        <taxon>Eukaryota</taxon>
        <taxon>Metazoa</taxon>
        <taxon>Echinodermata</taxon>
        <taxon>Eleutherozoa</taxon>
        <taxon>Echinozoa</taxon>
        <taxon>Echinoidea</taxon>
        <taxon>Euechinoidea</taxon>
        <taxon>Echinacea</taxon>
        <taxon>Camarodonta</taxon>
        <taxon>Echinidea</taxon>
        <taxon>Strongylocentrotidae</taxon>
        <taxon>Strongylocentrotus</taxon>
    </lineage>
</organism>
<dbReference type="PANTHER" id="PTHR46149:SF3">
    <property type="entry name" value="MIP08469P"/>
    <property type="match status" value="1"/>
</dbReference>
<dbReference type="SMART" id="SM00173">
    <property type="entry name" value="RAS"/>
    <property type="match status" value="1"/>
</dbReference>
<keyword evidence="9" id="KW-1185">Reference proteome</keyword>
<dbReference type="GO" id="GO:0005886">
    <property type="term" value="C:plasma membrane"/>
    <property type="evidence" value="ECO:0007669"/>
    <property type="project" value="UniProtKB-SubCell"/>
</dbReference>
<keyword evidence="3" id="KW-0488">Methylation</keyword>
<dbReference type="EnsemblMetazoa" id="XM_030985128">
    <property type="protein sequence ID" value="XP_030840988"/>
    <property type="gene ID" value="LOC115923800"/>
</dbReference>
<dbReference type="InterPro" id="IPR052236">
    <property type="entry name" value="Small_GTPase_RasD"/>
</dbReference>
<dbReference type="GeneID" id="115923800"/>
<dbReference type="AlphaFoldDB" id="A0A7M7NU63"/>
<sequence length="120" mass="13248">MTSKASTPDSEISAPEDNCYRLVVLGSPKVGKTAIVSRFLTGKFDDGYTPTIEDFHRKIYKIKGQVYQLDILDTSGNNPFPAIHKLSILTGELVVCFPLDKHAFTIFCESVDPCIKAGKH</sequence>
<proteinExistence type="inferred from homology"/>
<dbReference type="OrthoDB" id="265044at2759"/>
<evidence type="ECO:0000256" key="7">
    <source>
        <dbReference type="ARBA" id="ARBA00038061"/>
    </source>
</evidence>
<name>A0A7M7NU63_STRPU</name>
<evidence type="ECO:0000256" key="4">
    <source>
        <dbReference type="ARBA" id="ARBA00023134"/>
    </source>
</evidence>
<dbReference type="InterPro" id="IPR005225">
    <property type="entry name" value="Small_GTP-bd"/>
</dbReference>
<keyword evidence="4" id="KW-0547">Nucleotide-binding</keyword>
<dbReference type="GO" id="GO:0003924">
    <property type="term" value="F:GTPase activity"/>
    <property type="evidence" value="ECO:0007669"/>
    <property type="project" value="InterPro"/>
</dbReference>
<evidence type="ECO:0000256" key="1">
    <source>
        <dbReference type="ARBA" id="ARBA00004193"/>
    </source>
</evidence>
<dbReference type="Pfam" id="PF00071">
    <property type="entry name" value="Ras"/>
    <property type="match status" value="1"/>
</dbReference>
<evidence type="ECO:0000256" key="5">
    <source>
        <dbReference type="ARBA" id="ARBA00023136"/>
    </source>
</evidence>
<dbReference type="Proteomes" id="UP000007110">
    <property type="component" value="Unassembled WGS sequence"/>
</dbReference>
<dbReference type="GO" id="GO:0005525">
    <property type="term" value="F:GTP binding"/>
    <property type="evidence" value="ECO:0007669"/>
    <property type="project" value="UniProtKB-KW"/>
</dbReference>
<evidence type="ECO:0000256" key="6">
    <source>
        <dbReference type="ARBA" id="ARBA00023288"/>
    </source>
</evidence>
<dbReference type="InterPro" id="IPR027417">
    <property type="entry name" value="P-loop_NTPase"/>
</dbReference>
<dbReference type="SUPFAM" id="SSF52540">
    <property type="entry name" value="P-loop containing nucleoside triphosphate hydrolases"/>
    <property type="match status" value="1"/>
</dbReference>
<dbReference type="PRINTS" id="PR00449">
    <property type="entry name" value="RASTRNSFRMNG"/>
</dbReference>
<evidence type="ECO:0000313" key="8">
    <source>
        <dbReference type="EnsemblMetazoa" id="XP_030840988"/>
    </source>
</evidence>
<comment type="subcellular location">
    <subcellularLocation>
        <location evidence="1">Cell membrane</location>
        <topology evidence="1">Lipid-anchor</topology>
    </subcellularLocation>
</comment>
<accession>A0A7M7NU63</accession>
<keyword evidence="5" id="KW-0472">Membrane</keyword>
<keyword evidence="6" id="KW-0449">Lipoprotein</keyword>
<protein>
    <submittedName>
        <fullName evidence="8">Uncharacterized protein</fullName>
    </submittedName>
</protein>
<dbReference type="Gene3D" id="3.40.50.300">
    <property type="entry name" value="P-loop containing nucleotide triphosphate hydrolases"/>
    <property type="match status" value="1"/>
</dbReference>
<keyword evidence="4" id="KW-0342">GTP-binding</keyword>
<keyword evidence="2" id="KW-1003">Cell membrane</keyword>
<dbReference type="OMA" id="APEDNCY"/>
<dbReference type="NCBIfam" id="TIGR00231">
    <property type="entry name" value="small_GTP"/>
    <property type="match status" value="1"/>
</dbReference>
<comment type="similarity">
    <text evidence="7">Belongs to the small GTPase superfamily. RasD family.</text>
</comment>
<dbReference type="KEGG" id="spu:115923800"/>
<reference evidence="8" key="2">
    <citation type="submission" date="2021-01" db="UniProtKB">
        <authorList>
            <consortium name="EnsemblMetazoa"/>
        </authorList>
    </citation>
    <scope>IDENTIFICATION</scope>
</reference>